<proteinExistence type="predicted"/>
<dbReference type="EMBL" id="JAENHL010000007">
    <property type="protein sequence ID" value="MBK1867900.1"/>
    <property type="molecule type" value="Genomic_DNA"/>
</dbReference>
<evidence type="ECO:0000313" key="2">
    <source>
        <dbReference type="Proteomes" id="UP000616151"/>
    </source>
</evidence>
<feature type="non-terminal residue" evidence="1">
    <location>
        <position position="296"/>
    </location>
</feature>
<keyword evidence="2" id="KW-1185">Reference proteome</keyword>
<name>A0ACC5R5L8_9HYPH</name>
<reference evidence="1" key="1">
    <citation type="submission" date="2021-01" db="EMBL/GenBank/DDBJ databases">
        <authorList>
            <person name="Sun Q."/>
        </authorList>
    </citation>
    <scope>NUCLEOTIDE SEQUENCE</scope>
    <source>
        <strain evidence="1">YIM B02566</strain>
    </source>
</reference>
<organism evidence="1 2">
    <name type="scientific">Taklimakanibacter albus</name>
    <dbReference type="NCBI Taxonomy" id="2800327"/>
    <lineage>
        <taxon>Bacteria</taxon>
        <taxon>Pseudomonadati</taxon>
        <taxon>Pseudomonadota</taxon>
        <taxon>Alphaproteobacteria</taxon>
        <taxon>Hyphomicrobiales</taxon>
        <taxon>Aestuariivirgaceae</taxon>
        <taxon>Taklimakanibacter</taxon>
    </lineage>
</organism>
<dbReference type="Proteomes" id="UP000616151">
    <property type="component" value="Unassembled WGS sequence"/>
</dbReference>
<sequence>MTTVNAWGRGPSRRYEELAQKFRPLFARIAEGAVAREIERKLPFEEIGWLKEARFGALRVPEANGGYGASLPELFELLSELAAADSNFTQILRAHYGAVEDVLASRDAQRRKAWFARFAAGDIFGGGFTERGGAKAGTFATTIKRLNGGWVVNGEKYYSTGSLFADWIELVGTGPEDKVIVAAVPTSAPGLTQRDDWNGFGQKLTGSGTSIYENIELPFDHVQTGDDRFKYQAAFYQTVHLATLTGIARAAADEVSEQVARRTRTFTHATARVPRQDPQVLQVVGQAHSSAYASGA</sequence>
<comment type="caution">
    <text evidence="1">The sequence shown here is derived from an EMBL/GenBank/DDBJ whole genome shotgun (WGS) entry which is preliminary data.</text>
</comment>
<evidence type="ECO:0000313" key="1">
    <source>
        <dbReference type="EMBL" id="MBK1867900.1"/>
    </source>
</evidence>
<accession>A0ACC5R5L8</accession>
<gene>
    <name evidence="1" type="ORF">JHL16_16205</name>
</gene>
<protein>
    <submittedName>
        <fullName evidence="1">Acyl-CoA dehydrogenase family protein</fullName>
    </submittedName>
</protein>